<dbReference type="AlphaFoldDB" id="A0A2S0VSL9"/>
<dbReference type="NCBIfam" id="NF006993">
    <property type="entry name" value="PRK09458.1"/>
    <property type="match status" value="1"/>
</dbReference>
<feature type="transmembrane region" description="Helical" evidence="1">
    <location>
        <begin position="6"/>
        <end position="25"/>
    </location>
</feature>
<sequence length="78" mass="9291">MEITELIFVPTILFMVVVAPIWLVLHYRSKRQIGQGLSETESYELEKLAKDAERMAQRIQSLEQILDQESPQWRRHHE</sequence>
<dbReference type="Pfam" id="PF06667">
    <property type="entry name" value="PspB"/>
    <property type="match status" value="1"/>
</dbReference>
<dbReference type="Proteomes" id="UP000244441">
    <property type="component" value="Chromosome"/>
</dbReference>
<organism evidence="2 3">
    <name type="scientific">Saccharobesus litoralis</name>
    <dbReference type="NCBI Taxonomy" id="2172099"/>
    <lineage>
        <taxon>Bacteria</taxon>
        <taxon>Pseudomonadati</taxon>
        <taxon>Pseudomonadota</taxon>
        <taxon>Gammaproteobacteria</taxon>
        <taxon>Alteromonadales</taxon>
        <taxon>Alteromonadaceae</taxon>
        <taxon>Saccharobesus</taxon>
    </lineage>
</organism>
<dbReference type="InterPro" id="IPR009554">
    <property type="entry name" value="Phageshock_PspB"/>
</dbReference>
<keyword evidence="1" id="KW-0812">Transmembrane</keyword>
<keyword evidence="3" id="KW-1185">Reference proteome</keyword>
<reference evidence="2 3" key="1">
    <citation type="submission" date="2018-01" db="EMBL/GenBank/DDBJ databases">
        <title>Genome sequence of a Cantenovulum-like bacteria.</title>
        <authorList>
            <person name="Tan W.R."/>
            <person name="Lau N.-S."/>
            <person name="Go F."/>
            <person name="Amirul A.-A.A."/>
        </authorList>
    </citation>
    <scope>NUCLEOTIDE SEQUENCE [LARGE SCALE GENOMIC DNA]</scope>
    <source>
        <strain evidence="2 3">CCB-QB4</strain>
    </source>
</reference>
<gene>
    <name evidence="2" type="ORF">C2869_11945</name>
</gene>
<dbReference type="EMBL" id="CP026604">
    <property type="protein sequence ID" value="AWB67100.1"/>
    <property type="molecule type" value="Genomic_DNA"/>
</dbReference>
<dbReference type="GO" id="GO:0009271">
    <property type="term" value="P:phage shock"/>
    <property type="evidence" value="ECO:0007669"/>
    <property type="project" value="InterPro"/>
</dbReference>
<dbReference type="KEGG" id="cate:C2869_11945"/>
<evidence type="ECO:0000256" key="1">
    <source>
        <dbReference type="SAM" id="Phobius"/>
    </source>
</evidence>
<dbReference type="OrthoDB" id="6198106at2"/>
<accession>A0A2S0VSL9</accession>
<evidence type="ECO:0000313" key="2">
    <source>
        <dbReference type="EMBL" id="AWB67100.1"/>
    </source>
</evidence>
<dbReference type="GO" id="GO:0006355">
    <property type="term" value="P:regulation of DNA-templated transcription"/>
    <property type="evidence" value="ECO:0007669"/>
    <property type="project" value="InterPro"/>
</dbReference>
<evidence type="ECO:0000313" key="3">
    <source>
        <dbReference type="Proteomes" id="UP000244441"/>
    </source>
</evidence>
<keyword evidence="1" id="KW-1133">Transmembrane helix</keyword>
<dbReference type="RefSeq" id="WP_108603149.1">
    <property type="nucleotide sequence ID" value="NZ_CP026604.1"/>
</dbReference>
<name>A0A2S0VSL9_9ALTE</name>
<dbReference type="NCBIfam" id="TIGR02976">
    <property type="entry name" value="phageshock_pspB"/>
    <property type="match status" value="1"/>
</dbReference>
<keyword evidence="1" id="KW-0472">Membrane</keyword>
<protein>
    <submittedName>
        <fullName evidence="2">Envelope stress response membrane protein PspB</fullName>
    </submittedName>
</protein>
<proteinExistence type="predicted"/>